<dbReference type="InterPro" id="IPR018629">
    <property type="entry name" value="XK-rel"/>
</dbReference>
<gene>
    <name evidence="8" type="primary">Xkr4_2</name>
    <name evidence="9" type="synonym">Xkr4_0</name>
    <name evidence="8" type="ORF">c0_g1_i3</name>
    <name evidence="9" type="ORF">c0_g1_i6</name>
</gene>
<evidence type="ECO:0000256" key="1">
    <source>
        <dbReference type="ARBA" id="ARBA00004651"/>
    </source>
</evidence>
<dbReference type="GO" id="GO:0043652">
    <property type="term" value="P:engulfment of apoptotic cell"/>
    <property type="evidence" value="ECO:0007669"/>
    <property type="project" value="TreeGrafter"/>
</dbReference>
<proteinExistence type="inferred from homology"/>
<dbReference type="GO" id="GO:0070782">
    <property type="term" value="P:phosphatidylserine exposure on apoptotic cell surface"/>
    <property type="evidence" value="ECO:0007669"/>
    <property type="project" value="TreeGrafter"/>
</dbReference>
<name>A0A0K8VIT9_BACLA</name>
<dbReference type="AlphaFoldDB" id="A0A0K8VIT9"/>
<comment type="subcellular location">
    <subcellularLocation>
        <location evidence="1">Cell membrane</location>
        <topology evidence="1">Multi-pass membrane protein</topology>
    </subcellularLocation>
    <subcellularLocation>
        <location evidence="7">Membrane</location>
        <topology evidence="7">Multi-pass membrane protein</topology>
    </subcellularLocation>
</comment>
<feature type="transmembrane region" description="Helical" evidence="7">
    <location>
        <begin position="89"/>
        <end position="107"/>
    </location>
</feature>
<dbReference type="EMBL" id="GDHF01005606">
    <property type="protein sequence ID" value="JAI46708.1"/>
    <property type="molecule type" value="Transcribed_RNA"/>
</dbReference>
<reference evidence="8" key="1">
    <citation type="submission" date="2015-06" db="EMBL/GenBank/DDBJ databases">
        <authorList>
            <person name="Hoefler B.C."/>
            <person name="Straight P.D."/>
        </authorList>
    </citation>
    <scope>NUCLEOTIDE SEQUENCE</scope>
</reference>
<keyword evidence="3" id="KW-1003">Cell membrane</keyword>
<evidence type="ECO:0000256" key="6">
    <source>
        <dbReference type="ARBA" id="ARBA00023136"/>
    </source>
</evidence>
<keyword evidence="4 7" id="KW-0812">Transmembrane</keyword>
<evidence type="ECO:0000313" key="9">
    <source>
        <dbReference type="EMBL" id="JAI46708.1"/>
    </source>
</evidence>
<dbReference type="GO" id="GO:0005886">
    <property type="term" value="C:plasma membrane"/>
    <property type="evidence" value="ECO:0007669"/>
    <property type="project" value="UniProtKB-SubCell"/>
</dbReference>
<dbReference type="InterPro" id="IPR050895">
    <property type="entry name" value="XK-related_scramblase"/>
</dbReference>
<dbReference type="PANTHER" id="PTHR16024">
    <property type="entry name" value="XK-RELATED PROTEIN"/>
    <property type="match status" value="1"/>
</dbReference>
<dbReference type="GO" id="GO:1902742">
    <property type="term" value="P:apoptotic process involved in development"/>
    <property type="evidence" value="ECO:0007669"/>
    <property type="project" value="TreeGrafter"/>
</dbReference>
<accession>A0A0K8VIT9</accession>
<keyword evidence="6 7" id="KW-0472">Membrane</keyword>
<dbReference type="PANTHER" id="PTHR16024:SF6">
    <property type="entry name" value="XK-RELATED PROTEIN"/>
    <property type="match status" value="1"/>
</dbReference>
<dbReference type="EMBL" id="GDHF01013510">
    <property type="protein sequence ID" value="JAI38804.1"/>
    <property type="molecule type" value="Transcribed_RNA"/>
</dbReference>
<evidence type="ECO:0000313" key="8">
    <source>
        <dbReference type="EMBL" id="JAI38804.1"/>
    </source>
</evidence>
<comment type="similarity">
    <text evidence="2 7">Belongs to the XK family.</text>
</comment>
<keyword evidence="5 7" id="KW-1133">Transmembrane helix</keyword>
<organism evidence="8">
    <name type="scientific">Bactrocera latifrons</name>
    <name type="common">Malaysian fruit fly</name>
    <name type="synonym">Chaetodacus latifrons</name>
    <dbReference type="NCBI Taxonomy" id="174628"/>
    <lineage>
        <taxon>Eukaryota</taxon>
        <taxon>Metazoa</taxon>
        <taxon>Ecdysozoa</taxon>
        <taxon>Arthropoda</taxon>
        <taxon>Hexapoda</taxon>
        <taxon>Insecta</taxon>
        <taxon>Pterygota</taxon>
        <taxon>Neoptera</taxon>
        <taxon>Endopterygota</taxon>
        <taxon>Diptera</taxon>
        <taxon>Brachycera</taxon>
        <taxon>Muscomorpha</taxon>
        <taxon>Tephritoidea</taxon>
        <taxon>Tephritidae</taxon>
        <taxon>Bactrocera</taxon>
        <taxon>Bactrocera</taxon>
    </lineage>
</organism>
<dbReference type="Pfam" id="PF09815">
    <property type="entry name" value="XK-related"/>
    <property type="match status" value="1"/>
</dbReference>
<dbReference type="OrthoDB" id="6136301at2759"/>
<evidence type="ECO:0000256" key="7">
    <source>
        <dbReference type="RuleBase" id="RU910716"/>
    </source>
</evidence>
<evidence type="ECO:0000256" key="5">
    <source>
        <dbReference type="ARBA" id="ARBA00022989"/>
    </source>
</evidence>
<protein>
    <recommendedName>
        <fullName evidence="7">XK-related protein</fullName>
    </recommendedName>
</protein>
<evidence type="ECO:0000256" key="2">
    <source>
        <dbReference type="ARBA" id="ARBA00008789"/>
    </source>
</evidence>
<evidence type="ECO:0000256" key="3">
    <source>
        <dbReference type="ARBA" id="ARBA00022475"/>
    </source>
</evidence>
<evidence type="ECO:0000256" key="4">
    <source>
        <dbReference type="ARBA" id="ARBA00022692"/>
    </source>
</evidence>
<comment type="caution">
    <text evidence="7">Lacks conserved residue(s) required for the propagation of feature annotation.</text>
</comment>
<sequence length="155" mass="17937">METAPQKILQISIILMQENQITDTQILSVLLYLSSVPWTLFSYNRCIRAAQPNKNKLSYWNMAPHLCWHFCISLSRILCIAFVAVIFPVWTIVACVLHAVILGFVTFRLHIHLHSSQGGTNEIQICVVLSNLFDRKYHMCGLIHILSTKQYFRIY</sequence>